<evidence type="ECO:0000313" key="2">
    <source>
        <dbReference type="EMBL" id="EFO23761.2"/>
    </source>
</evidence>
<proteinExistence type="predicted"/>
<dbReference type="CTD" id="31251342"/>
<organism evidence="2">
    <name type="scientific">Loa loa</name>
    <name type="common">Eye worm</name>
    <name type="synonym">Filaria loa</name>
    <dbReference type="NCBI Taxonomy" id="7209"/>
    <lineage>
        <taxon>Eukaryota</taxon>
        <taxon>Metazoa</taxon>
        <taxon>Ecdysozoa</taxon>
        <taxon>Nematoda</taxon>
        <taxon>Chromadorea</taxon>
        <taxon>Rhabditida</taxon>
        <taxon>Spirurina</taxon>
        <taxon>Spiruromorpha</taxon>
        <taxon>Filarioidea</taxon>
        <taxon>Onchocercidae</taxon>
        <taxon>Loa</taxon>
    </lineage>
</organism>
<name>A0A1S0U1J0_LOALO</name>
<dbReference type="KEGG" id="loa:LOAG_04724"/>
<protein>
    <submittedName>
        <fullName evidence="2">Uncharacterized protein</fullName>
    </submittedName>
</protein>
<accession>A0A1S0U1J0</accession>
<sequence length="133" mass="15380">MAYRSNRDDTPPPSHTHIHPQRALQLNSNYRQVLATRDICLQLDAMRLAFLYDMREWFLWLALIAPVYCEILLRKFDVNIHRKLILGHVILTEKLVTCERVGKRTNGPGNVDGVVLSSSIYRIYVVLCKGECI</sequence>
<dbReference type="InParanoid" id="A0A1S0U1J0"/>
<gene>
    <name evidence="2" type="ORF">LOAG_04724</name>
</gene>
<evidence type="ECO:0000256" key="1">
    <source>
        <dbReference type="SAM" id="Phobius"/>
    </source>
</evidence>
<keyword evidence="1" id="KW-0472">Membrane</keyword>
<dbReference type="GeneID" id="31251342"/>
<reference evidence="2" key="1">
    <citation type="submission" date="2012-04" db="EMBL/GenBank/DDBJ databases">
        <title>The Genome Sequence of Loa loa.</title>
        <authorList>
            <consortium name="The Broad Institute Genome Sequencing Platform"/>
            <consortium name="Broad Institute Genome Sequencing Center for Infectious Disease"/>
            <person name="Nutman T.B."/>
            <person name="Fink D.L."/>
            <person name="Russ C."/>
            <person name="Young S."/>
            <person name="Zeng Q."/>
            <person name="Gargeya S."/>
            <person name="Alvarado L."/>
            <person name="Berlin A."/>
            <person name="Chapman S.B."/>
            <person name="Chen Z."/>
            <person name="Freedman E."/>
            <person name="Gellesch M."/>
            <person name="Goldberg J."/>
            <person name="Griggs A."/>
            <person name="Gujja S."/>
            <person name="Heilman E.R."/>
            <person name="Heiman D."/>
            <person name="Howarth C."/>
            <person name="Mehta T."/>
            <person name="Neiman D."/>
            <person name="Pearson M."/>
            <person name="Roberts A."/>
            <person name="Saif S."/>
            <person name="Shea T."/>
            <person name="Shenoy N."/>
            <person name="Sisk P."/>
            <person name="Stolte C."/>
            <person name="Sykes S."/>
            <person name="White J."/>
            <person name="Yandava C."/>
            <person name="Haas B."/>
            <person name="Henn M.R."/>
            <person name="Nusbaum C."/>
            <person name="Birren B."/>
        </authorList>
    </citation>
    <scope>NUCLEOTIDE SEQUENCE [LARGE SCALE GENOMIC DNA]</scope>
</reference>
<feature type="transmembrane region" description="Helical" evidence="1">
    <location>
        <begin position="57"/>
        <end position="73"/>
    </location>
</feature>
<dbReference type="RefSeq" id="XP_020303024.1">
    <property type="nucleotide sequence ID" value="XM_020446664.1"/>
</dbReference>
<keyword evidence="1" id="KW-0812">Transmembrane</keyword>
<dbReference type="EMBL" id="JH712196">
    <property type="protein sequence ID" value="EFO23761.2"/>
    <property type="molecule type" value="Genomic_DNA"/>
</dbReference>
<dbReference type="AlphaFoldDB" id="A0A1S0U1J0"/>
<keyword evidence="1" id="KW-1133">Transmembrane helix</keyword>